<feature type="domain" description="2Fe-2S ferredoxin-type" evidence="13">
    <location>
        <begin position="144"/>
        <end position="191"/>
    </location>
</feature>
<keyword evidence="9" id="KW-0255">Endonuclease</keyword>
<keyword evidence="8" id="KW-0479">Metal-binding</keyword>
<evidence type="ECO:0000256" key="2">
    <source>
        <dbReference type="ARBA" id="ARBA00001947"/>
    </source>
</evidence>
<protein>
    <recommendedName>
        <fullName evidence="4">ribonuclease Z</fullName>
        <ecNumber evidence="4">3.1.26.11</ecNumber>
    </recommendedName>
</protein>
<evidence type="ECO:0000256" key="11">
    <source>
        <dbReference type="ARBA" id="ARBA00022833"/>
    </source>
</evidence>
<dbReference type="InterPro" id="IPR036010">
    <property type="entry name" value="2Fe-2S_ferredoxin-like_sf"/>
</dbReference>
<dbReference type="InterPro" id="IPR036866">
    <property type="entry name" value="RibonucZ/Hydroxyglut_hydro"/>
</dbReference>
<evidence type="ECO:0000256" key="7">
    <source>
        <dbReference type="ARBA" id="ARBA00022722"/>
    </source>
</evidence>
<dbReference type="EMBL" id="JACGWM010000011">
    <property type="protein sequence ID" value="KAL0341996.1"/>
    <property type="molecule type" value="Genomic_DNA"/>
</dbReference>
<keyword evidence="11" id="KW-0862">Zinc</keyword>
<dbReference type="PANTHER" id="PTHR12553">
    <property type="entry name" value="ZINC PHOSPHODIESTERASE ELAC PROTEIN 2"/>
    <property type="match status" value="1"/>
</dbReference>
<gene>
    <name evidence="14" type="ORF">Scaly_1862200</name>
</gene>
<reference evidence="14" key="1">
    <citation type="submission" date="2020-06" db="EMBL/GenBank/DDBJ databases">
        <authorList>
            <person name="Li T."/>
            <person name="Hu X."/>
            <person name="Zhang T."/>
            <person name="Song X."/>
            <person name="Zhang H."/>
            <person name="Dai N."/>
            <person name="Sheng W."/>
            <person name="Hou X."/>
            <person name="Wei L."/>
        </authorList>
    </citation>
    <scope>NUCLEOTIDE SEQUENCE</scope>
    <source>
        <strain evidence="14">KEN8</strain>
        <tissue evidence="14">Leaf</tissue>
    </source>
</reference>
<dbReference type="GO" id="GO:0051537">
    <property type="term" value="F:2 iron, 2 sulfur cluster binding"/>
    <property type="evidence" value="ECO:0007669"/>
    <property type="project" value="UniProtKB-KW"/>
</dbReference>
<dbReference type="SUPFAM" id="SSF54292">
    <property type="entry name" value="2Fe-2S ferredoxin-like"/>
    <property type="match status" value="1"/>
</dbReference>
<dbReference type="EC" id="3.1.26.11" evidence="4"/>
<dbReference type="InterPro" id="IPR047151">
    <property type="entry name" value="RNZ2-like"/>
</dbReference>
<evidence type="ECO:0000256" key="12">
    <source>
        <dbReference type="ARBA" id="ARBA00023014"/>
    </source>
</evidence>
<dbReference type="Pfam" id="PF00111">
    <property type="entry name" value="Fer2"/>
    <property type="match status" value="1"/>
</dbReference>
<keyword evidence="5" id="KW-0819">tRNA processing</keyword>
<comment type="caution">
    <text evidence="14">The sequence shown here is derived from an EMBL/GenBank/DDBJ whole genome shotgun (WGS) entry which is preliminary data.</text>
</comment>
<dbReference type="SUPFAM" id="SSF56281">
    <property type="entry name" value="Metallo-hydrolase/oxidoreductase"/>
    <property type="match status" value="1"/>
</dbReference>
<evidence type="ECO:0000256" key="8">
    <source>
        <dbReference type="ARBA" id="ARBA00022723"/>
    </source>
</evidence>
<keyword evidence="6" id="KW-0408">Iron</keyword>
<organism evidence="14">
    <name type="scientific">Sesamum calycinum</name>
    <dbReference type="NCBI Taxonomy" id="2727403"/>
    <lineage>
        <taxon>Eukaryota</taxon>
        <taxon>Viridiplantae</taxon>
        <taxon>Streptophyta</taxon>
        <taxon>Embryophyta</taxon>
        <taxon>Tracheophyta</taxon>
        <taxon>Spermatophyta</taxon>
        <taxon>Magnoliopsida</taxon>
        <taxon>eudicotyledons</taxon>
        <taxon>Gunneridae</taxon>
        <taxon>Pentapetalae</taxon>
        <taxon>asterids</taxon>
        <taxon>lamiids</taxon>
        <taxon>Lamiales</taxon>
        <taxon>Pedaliaceae</taxon>
        <taxon>Sesamum</taxon>
    </lineage>
</organism>
<evidence type="ECO:0000256" key="3">
    <source>
        <dbReference type="ARBA" id="ARBA00007823"/>
    </source>
</evidence>
<evidence type="ECO:0000256" key="6">
    <source>
        <dbReference type="ARBA" id="ARBA00022714"/>
    </source>
</evidence>
<keyword evidence="10" id="KW-0378">Hydrolase</keyword>
<accession>A0AAW2NHJ5</accession>
<comment type="cofactor">
    <cofactor evidence="2">
        <name>Zn(2+)</name>
        <dbReference type="ChEBI" id="CHEBI:29105"/>
    </cofactor>
</comment>
<dbReference type="PANTHER" id="PTHR12553:SF49">
    <property type="entry name" value="ZINC PHOSPHODIESTERASE ELAC PROTEIN 2"/>
    <property type="match status" value="1"/>
</dbReference>
<dbReference type="Gene3D" id="3.60.15.10">
    <property type="entry name" value="Ribonuclease Z/Hydroxyacylglutathione hydrolase-like"/>
    <property type="match status" value="1"/>
</dbReference>
<evidence type="ECO:0000256" key="9">
    <source>
        <dbReference type="ARBA" id="ARBA00022759"/>
    </source>
</evidence>
<dbReference type="AlphaFoldDB" id="A0AAW2NHJ5"/>
<evidence type="ECO:0000256" key="5">
    <source>
        <dbReference type="ARBA" id="ARBA00022694"/>
    </source>
</evidence>
<evidence type="ECO:0000256" key="10">
    <source>
        <dbReference type="ARBA" id="ARBA00022801"/>
    </source>
</evidence>
<dbReference type="GO" id="GO:0046872">
    <property type="term" value="F:metal ion binding"/>
    <property type="evidence" value="ECO:0007669"/>
    <property type="project" value="UniProtKB-KW"/>
</dbReference>
<keyword evidence="7" id="KW-0540">Nuclease</keyword>
<dbReference type="GO" id="GO:0042781">
    <property type="term" value="F:3'-tRNA processing endoribonuclease activity"/>
    <property type="evidence" value="ECO:0007669"/>
    <property type="project" value="UniProtKB-EC"/>
</dbReference>
<dbReference type="InterPro" id="IPR001041">
    <property type="entry name" value="2Fe-2S_ferredoxin-type"/>
</dbReference>
<sequence length="229" mass="25618">MVDEAIARNHSTTKEAVEVGDSAGAYRIILTHFSQRYPKIPVFDETHMHKTCIAFDMMSVNLADTYFFQRLKKTRAVETANNAEPAAPQEEPAAVNFAFVSSVLLPDGMPDVHYRTACGGQKLRDVMLDNNIELYGPYARPLLNCGGGGTCGTCIVEVVEGKELLSPRTDKEKEKLKKNPKNWRLACQTTVGRSDSRGLVVIQQLPEWKAHEWTYGKEPPEDEIQTVYV</sequence>
<comment type="catalytic activity">
    <reaction evidence="1">
        <text>Endonucleolytic cleavage of RNA, removing extra 3' nucleotides from tRNA precursor, generating 3' termini of tRNAs. A 3'-hydroxy group is left at the tRNA terminus and a 5'-phosphoryl group is left at the trailer molecule.</text>
        <dbReference type="EC" id="3.1.26.11"/>
    </reaction>
</comment>
<keyword evidence="6" id="KW-0001">2Fe-2S</keyword>
<dbReference type="InterPro" id="IPR012675">
    <property type="entry name" value="Beta-grasp_dom_sf"/>
</dbReference>
<evidence type="ECO:0000256" key="4">
    <source>
        <dbReference type="ARBA" id="ARBA00012477"/>
    </source>
</evidence>
<dbReference type="GO" id="GO:0005739">
    <property type="term" value="C:mitochondrion"/>
    <property type="evidence" value="ECO:0007669"/>
    <property type="project" value="TreeGrafter"/>
</dbReference>
<reference evidence="14" key="2">
    <citation type="journal article" date="2024" name="Plant">
        <title>Genomic evolution and insights into agronomic trait innovations of Sesamum species.</title>
        <authorList>
            <person name="Miao H."/>
            <person name="Wang L."/>
            <person name="Qu L."/>
            <person name="Liu H."/>
            <person name="Sun Y."/>
            <person name="Le M."/>
            <person name="Wang Q."/>
            <person name="Wei S."/>
            <person name="Zheng Y."/>
            <person name="Lin W."/>
            <person name="Duan Y."/>
            <person name="Cao H."/>
            <person name="Xiong S."/>
            <person name="Wang X."/>
            <person name="Wei L."/>
            <person name="Li C."/>
            <person name="Ma Q."/>
            <person name="Ju M."/>
            <person name="Zhao R."/>
            <person name="Li G."/>
            <person name="Mu C."/>
            <person name="Tian Q."/>
            <person name="Mei H."/>
            <person name="Zhang T."/>
            <person name="Gao T."/>
            <person name="Zhang H."/>
        </authorList>
    </citation>
    <scope>NUCLEOTIDE SEQUENCE</scope>
    <source>
        <strain evidence="14">KEN8</strain>
    </source>
</reference>
<evidence type="ECO:0000313" key="14">
    <source>
        <dbReference type="EMBL" id="KAL0341996.1"/>
    </source>
</evidence>
<evidence type="ECO:0000256" key="1">
    <source>
        <dbReference type="ARBA" id="ARBA00000402"/>
    </source>
</evidence>
<dbReference type="Gene3D" id="3.10.20.30">
    <property type="match status" value="1"/>
</dbReference>
<proteinExistence type="inferred from homology"/>
<evidence type="ECO:0000259" key="13">
    <source>
        <dbReference type="Pfam" id="PF00111"/>
    </source>
</evidence>
<name>A0AAW2NHJ5_9LAMI</name>
<keyword evidence="12" id="KW-0411">Iron-sulfur</keyword>
<dbReference type="GO" id="GO:1990180">
    <property type="term" value="P:mitochondrial tRNA 3'-end processing"/>
    <property type="evidence" value="ECO:0007669"/>
    <property type="project" value="TreeGrafter"/>
</dbReference>
<comment type="similarity">
    <text evidence="3">Belongs to the RNase Z family.</text>
</comment>